<comment type="caution">
    <text evidence="1">The sequence shown here is derived from an EMBL/GenBank/DDBJ whole genome shotgun (WGS) entry which is preliminary data.</text>
</comment>
<evidence type="ECO:0000313" key="1">
    <source>
        <dbReference type="EMBL" id="KAI4834697.1"/>
    </source>
</evidence>
<organism evidence="1 2">
    <name type="scientific">Plasmodium brasilianum</name>
    <dbReference type="NCBI Taxonomy" id="5824"/>
    <lineage>
        <taxon>Eukaryota</taxon>
        <taxon>Sar</taxon>
        <taxon>Alveolata</taxon>
        <taxon>Apicomplexa</taxon>
        <taxon>Aconoidasida</taxon>
        <taxon>Haemosporida</taxon>
        <taxon>Plasmodiidae</taxon>
        <taxon>Plasmodium</taxon>
        <taxon>Plasmodium (Plasmodium)</taxon>
    </lineage>
</organism>
<name>A0ACB9Y3B2_PLABR</name>
<accession>A0ACB9Y3B2</accession>
<protein>
    <submittedName>
        <fullName evidence="1">Peptidyl-prolyl cis-trans isomerase</fullName>
    </submittedName>
</protein>
<dbReference type="EMBL" id="CM043782">
    <property type="protein sequence ID" value="KAI4834697.1"/>
    <property type="molecule type" value="Genomic_DNA"/>
</dbReference>
<keyword evidence="1" id="KW-0413">Isomerase</keyword>
<dbReference type="Proteomes" id="UP001056978">
    <property type="component" value="Chromosome 14"/>
</dbReference>
<sequence>MLNDDKTYTNFLKTERVVMNDKDDAAIIGMFNYISQCIDKSGSKDNNGEIKSMIKKINDITNIIFIEVKGVVKKYPFFKYQIGVNNIPNRQVENRELGITRLCHNLLFPNTWKYYAVRLYMYNVYLAIIRIIENTLGNKIFYVDMKEELTKRKDIIINMLYDIYRVKHVDSTYKDSYNNMCNDRHNSNAHCDRKPIRILYIGSNEFSAMCLKIILLIIKTIRNDIKVEDIITKSPRRKGRNLHVKKSNVEEEARKNKINVFYYDKFKNTIHQLKNKLFDLCISISFGEIFNSSFFKTVNSNIFSLHPSLLPLYKGASPIQRSLLNNESIFGYTVFLTNLRIDAGTTLIKKSFHFDETFNFNDIITILFTLGTLHLIKNIFFLANYNNFIHKERLVYDIFCNSFSTRVNNEYTENIKCSYANKKGVFPMLSSVNSELSGVNCPHPRCFPTSSYNNSGSGDSSSSSRSRSDEHTSGSCSCNGQSKDNKNYAPKIKAEEKYVCFFCSSSMYIHNKVRGFINWPKAECSLFLYQNNAIKKIEVKLIKTSYDLYVNNNNYAFRKFHNSLEGHKCFDNVPRKFAILDKNSINIQCKDNTLLRIYKLQRKNKKIMDAMSFFNSINKVYLLDHRKIFSLQNHYFKEKKKQIFNSFCNLFFIYLNAYFIKKFLFSKNISILLLEEKLNGSLQKICRDNAPYLKTKSGILYKDIIEGQLDGYTVEEGDTVYIHYQGKTTNDFRLIQSTFSCVFPPKIKAGYYDHKHIKAIYEVPLIYEIDVWSNCITNLSFFCHFENLIKISESLNSNSTFYESHLKNDVVASKPSKH</sequence>
<reference evidence="1" key="1">
    <citation type="submission" date="2022-06" db="EMBL/GenBank/DDBJ databases">
        <title>The First Complete Genome of the Simian Malaria Parasite Plasmodium brasilianum.</title>
        <authorList>
            <person name="Bajic M."/>
            <person name="Ravishankar S."/>
        </authorList>
    </citation>
    <scope>NUCLEOTIDE SEQUENCE</scope>
    <source>
        <strain evidence="1">Bolivian I</strain>
    </source>
</reference>
<keyword evidence="2" id="KW-1185">Reference proteome</keyword>
<proteinExistence type="predicted"/>
<gene>
    <name evidence="1" type="ORF">MKS88_005372</name>
</gene>
<evidence type="ECO:0000313" key="2">
    <source>
        <dbReference type="Proteomes" id="UP001056978"/>
    </source>
</evidence>